<sequence length="161" mass="18016">MLSSLEAWSKAHISDIFEAATDDRSFRAIEATFAPDLIGTMNGSPISFADICRLVCEMRQSAPQGLSVQWVSARETLDEGSQNQNGCLEGKYIIQGILRPVDDHQWLEFERQKLVSVRIESQSPSAEVDSRRIVRLHLKASDVLVTTTNLENKSQMCTAKF</sequence>
<dbReference type="EMBL" id="CAVNYO010000150">
    <property type="protein sequence ID" value="CAK5269684.1"/>
    <property type="molecule type" value="Genomic_DNA"/>
</dbReference>
<dbReference type="EMBL" id="CAVNYO010000138">
    <property type="protein sequence ID" value="CAK5268442.1"/>
    <property type="molecule type" value="Genomic_DNA"/>
</dbReference>
<organism evidence="1 3">
    <name type="scientific">Mycena citricolor</name>
    <dbReference type="NCBI Taxonomy" id="2018698"/>
    <lineage>
        <taxon>Eukaryota</taxon>
        <taxon>Fungi</taxon>
        <taxon>Dikarya</taxon>
        <taxon>Basidiomycota</taxon>
        <taxon>Agaricomycotina</taxon>
        <taxon>Agaricomycetes</taxon>
        <taxon>Agaricomycetidae</taxon>
        <taxon>Agaricales</taxon>
        <taxon>Marasmiineae</taxon>
        <taxon>Mycenaceae</taxon>
        <taxon>Mycena</taxon>
    </lineage>
</organism>
<accession>A0AAD2H6X8</accession>
<evidence type="ECO:0000313" key="3">
    <source>
        <dbReference type="Proteomes" id="UP001295794"/>
    </source>
</evidence>
<dbReference type="Proteomes" id="UP001295794">
    <property type="component" value="Unassembled WGS sequence"/>
</dbReference>
<evidence type="ECO:0008006" key="4">
    <source>
        <dbReference type="Google" id="ProtNLM"/>
    </source>
</evidence>
<reference evidence="1" key="1">
    <citation type="submission" date="2023-11" db="EMBL/GenBank/DDBJ databases">
        <authorList>
            <person name="De Vega J J."/>
            <person name="De Vega J J."/>
        </authorList>
    </citation>
    <scope>NUCLEOTIDE SEQUENCE</scope>
</reference>
<protein>
    <recommendedName>
        <fullName evidence="4">SnoaL-like domain-containing protein</fullName>
    </recommendedName>
</protein>
<dbReference type="AlphaFoldDB" id="A0AAD2H6X8"/>
<proteinExistence type="predicted"/>
<gene>
    <name evidence="1" type="ORF">MYCIT1_LOCUS11633</name>
    <name evidence="2" type="ORF">MYCIT1_LOCUS13593</name>
</gene>
<name>A0AAD2H6X8_9AGAR</name>
<evidence type="ECO:0000313" key="2">
    <source>
        <dbReference type="EMBL" id="CAK5269684.1"/>
    </source>
</evidence>
<keyword evidence="3" id="KW-1185">Reference proteome</keyword>
<evidence type="ECO:0000313" key="1">
    <source>
        <dbReference type="EMBL" id="CAK5268442.1"/>
    </source>
</evidence>
<comment type="caution">
    <text evidence="1">The sequence shown here is derived from an EMBL/GenBank/DDBJ whole genome shotgun (WGS) entry which is preliminary data.</text>
</comment>